<dbReference type="AlphaFoldDB" id="A0A016XJP6"/>
<comment type="caution">
    <text evidence="1">The sequence shown here is derived from an EMBL/GenBank/DDBJ whole genome shotgun (WGS) entry which is preliminary data.</text>
</comment>
<dbReference type="PIRSF" id="PIRSF029208">
    <property type="entry name" value="Phage_tail_GPU"/>
    <property type="match status" value="1"/>
</dbReference>
<dbReference type="InterPro" id="IPR016912">
    <property type="entry name" value="Phage_P2_GpU"/>
</dbReference>
<evidence type="ECO:0000313" key="2">
    <source>
        <dbReference type="Proteomes" id="UP000023268"/>
    </source>
</evidence>
<gene>
    <name evidence="1" type="ORF">AZ34_10390</name>
</gene>
<dbReference type="OrthoDB" id="1550902at2"/>
<dbReference type="Proteomes" id="UP000023268">
    <property type="component" value="Unassembled WGS sequence"/>
</dbReference>
<dbReference type="Pfam" id="PF06995">
    <property type="entry name" value="Phage_P2_GpU"/>
    <property type="match status" value="1"/>
</dbReference>
<organism evidence="1 2">
    <name type="scientific">Hylemonella gracilis str. Niagara R</name>
    <dbReference type="NCBI Taxonomy" id="1458275"/>
    <lineage>
        <taxon>Bacteria</taxon>
        <taxon>Pseudomonadati</taxon>
        <taxon>Pseudomonadota</taxon>
        <taxon>Betaproteobacteria</taxon>
        <taxon>Burkholderiales</taxon>
        <taxon>Comamonadaceae</taxon>
        <taxon>Hylemonella</taxon>
    </lineage>
</organism>
<protein>
    <submittedName>
        <fullName evidence="1">Oxidoreductase</fullName>
    </submittedName>
</protein>
<dbReference type="STRING" id="1458275.AZ34_10390"/>
<dbReference type="EMBL" id="JEMG01000001">
    <property type="protein sequence ID" value="EYC51443.1"/>
    <property type="molecule type" value="Genomic_DNA"/>
</dbReference>
<accession>A0A016XJP6</accession>
<reference evidence="1 2" key="1">
    <citation type="submission" date="2014-02" db="EMBL/GenBank/DDBJ databases">
        <title>Draft Genome of Hylemonella gracilis isolated from the Niagara River.</title>
        <authorList>
            <person name="Pawlowski D.R."/>
            <person name="Koudelka G.B."/>
        </authorList>
    </citation>
    <scope>NUCLEOTIDE SEQUENCE [LARGE SCALE GENOMIC DNA]</scope>
    <source>
        <strain evidence="1 2">Niagara R</strain>
    </source>
</reference>
<evidence type="ECO:0000313" key="1">
    <source>
        <dbReference type="EMBL" id="EYC51443.1"/>
    </source>
</evidence>
<sequence>MMMCLGMFVFSLPTLAFQQLEHQIAWRHANNERVGARAASQFLGPGEEAITLTGLVLPGFGKRLALDSLRFMADTGAGYVLVDGLGRIYGRFVIVELRQTGTVFNQLGQPSRIEFSIALRRVDGTRNTLPLGITIPAQ</sequence>
<proteinExistence type="predicted"/>
<name>A0A016XJP6_9BURK</name>
<dbReference type="InterPro" id="IPR009734">
    <property type="entry name" value="Myoviridae_GpU"/>
</dbReference>
<dbReference type="eggNOG" id="COG3499">
    <property type="taxonomic scope" value="Bacteria"/>
</dbReference>